<evidence type="ECO:0000313" key="10">
    <source>
        <dbReference type="EMBL" id="KAK0577898.1"/>
    </source>
</evidence>
<accession>A0AA39RP52</accession>
<evidence type="ECO:0000259" key="9">
    <source>
        <dbReference type="PROSITE" id="PS50051"/>
    </source>
</evidence>
<evidence type="ECO:0000256" key="7">
    <source>
        <dbReference type="RuleBase" id="RU004070"/>
    </source>
</evidence>
<comment type="similarity">
    <text evidence="1 7">Belongs to the MCM family.</text>
</comment>
<dbReference type="GO" id="GO:0042555">
    <property type="term" value="C:MCM complex"/>
    <property type="evidence" value="ECO:0007669"/>
    <property type="project" value="TreeGrafter"/>
</dbReference>
<dbReference type="AlphaFoldDB" id="A0AA39RP52"/>
<dbReference type="PANTHER" id="PTHR11630:SF66">
    <property type="entry name" value="DNA REPLICATION LICENSING FACTOR MCM4"/>
    <property type="match status" value="1"/>
</dbReference>
<keyword evidence="4 7" id="KW-0547">Nucleotide-binding</keyword>
<dbReference type="GO" id="GO:0017116">
    <property type="term" value="F:single-stranded DNA helicase activity"/>
    <property type="evidence" value="ECO:0007669"/>
    <property type="project" value="TreeGrafter"/>
</dbReference>
<name>A0AA39RP52_ACESA</name>
<gene>
    <name evidence="10" type="ORF">LWI29_001980</name>
</gene>
<dbReference type="InterPro" id="IPR018525">
    <property type="entry name" value="MCM_CS"/>
</dbReference>
<dbReference type="Proteomes" id="UP001168877">
    <property type="component" value="Unassembled WGS sequence"/>
</dbReference>
<dbReference type="PRINTS" id="PR01657">
    <property type="entry name" value="MCMFAMILY"/>
</dbReference>
<evidence type="ECO:0000256" key="5">
    <source>
        <dbReference type="ARBA" id="ARBA00022840"/>
    </source>
</evidence>
<evidence type="ECO:0000256" key="8">
    <source>
        <dbReference type="SAM" id="MobiDB-lite"/>
    </source>
</evidence>
<keyword evidence="5 7" id="KW-0067">ATP-binding</keyword>
<dbReference type="InterPro" id="IPR001208">
    <property type="entry name" value="MCM_dom"/>
</dbReference>
<evidence type="ECO:0000256" key="1">
    <source>
        <dbReference type="ARBA" id="ARBA00008010"/>
    </source>
</evidence>
<dbReference type="GO" id="GO:0003697">
    <property type="term" value="F:single-stranded DNA binding"/>
    <property type="evidence" value="ECO:0007669"/>
    <property type="project" value="TreeGrafter"/>
</dbReference>
<keyword evidence="7" id="KW-0238">DNA-binding</keyword>
<dbReference type="GO" id="GO:0006271">
    <property type="term" value="P:DNA strand elongation involved in DNA replication"/>
    <property type="evidence" value="ECO:0007669"/>
    <property type="project" value="TreeGrafter"/>
</dbReference>
<dbReference type="GO" id="GO:1902975">
    <property type="term" value="P:mitotic DNA replication initiation"/>
    <property type="evidence" value="ECO:0007669"/>
    <property type="project" value="TreeGrafter"/>
</dbReference>
<comment type="caution">
    <text evidence="10">The sequence shown here is derived from an EMBL/GenBank/DDBJ whole genome shotgun (WGS) entry which is preliminary data.</text>
</comment>
<dbReference type="GO" id="GO:0000347">
    <property type="term" value="C:THO complex"/>
    <property type="evidence" value="ECO:0007669"/>
    <property type="project" value="UniProtKB-ARBA"/>
</dbReference>
<dbReference type="InterPro" id="IPR027417">
    <property type="entry name" value="P-loop_NTPase"/>
</dbReference>
<dbReference type="SUPFAM" id="SSF52540">
    <property type="entry name" value="P-loop containing nucleoside triphosphate hydrolases"/>
    <property type="match status" value="1"/>
</dbReference>
<comment type="catalytic activity">
    <reaction evidence="6">
        <text>ATP + H2O = ADP + phosphate + H(+)</text>
        <dbReference type="Rhea" id="RHEA:13065"/>
        <dbReference type="ChEBI" id="CHEBI:15377"/>
        <dbReference type="ChEBI" id="CHEBI:15378"/>
        <dbReference type="ChEBI" id="CHEBI:30616"/>
        <dbReference type="ChEBI" id="CHEBI:43474"/>
        <dbReference type="ChEBI" id="CHEBI:456216"/>
        <dbReference type="EC" id="3.6.4.12"/>
    </reaction>
</comment>
<dbReference type="Gene3D" id="3.40.50.300">
    <property type="entry name" value="P-loop containing nucleotide triphosphate hydrolases"/>
    <property type="match status" value="1"/>
</dbReference>
<organism evidence="10 11">
    <name type="scientific">Acer saccharum</name>
    <name type="common">Sugar maple</name>
    <dbReference type="NCBI Taxonomy" id="4024"/>
    <lineage>
        <taxon>Eukaryota</taxon>
        <taxon>Viridiplantae</taxon>
        <taxon>Streptophyta</taxon>
        <taxon>Embryophyta</taxon>
        <taxon>Tracheophyta</taxon>
        <taxon>Spermatophyta</taxon>
        <taxon>Magnoliopsida</taxon>
        <taxon>eudicotyledons</taxon>
        <taxon>Gunneridae</taxon>
        <taxon>Pentapetalae</taxon>
        <taxon>rosids</taxon>
        <taxon>malvids</taxon>
        <taxon>Sapindales</taxon>
        <taxon>Sapindaceae</taxon>
        <taxon>Hippocastanoideae</taxon>
        <taxon>Acereae</taxon>
        <taxon>Acer</taxon>
    </lineage>
</organism>
<dbReference type="EMBL" id="JAUESC010000385">
    <property type="protein sequence ID" value="KAK0577898.1"/>
    <property type="molecule type" value="Genomic_DNA"/>
</dbReference>
<feature type="domain" description="MCM C-terminal AAA(+) ATPase" evidence="9">
    <location>
        <begin position="203"/>
        <end position="339"/>
    </location>
</feature>
<dbReference type="Pfam" id="PF00493">
    <property type="entry name" value="MCM"/>
    <property type="match status" value="1"/>
</dbReference>
<proteinExistence type="inferred from homology"/>
<dbReference type="GO" id="GO:0005524">
    <property type="term" value="F:ATP binding"/>
    <property type="evidence" value="ECO:0007669"/>
    <property type="project" value="UniProtKB-KW"/>
</dbReference>
<dbReference type="InterPro" id="IPR031327">
    <property type="entry name" value="MCM"/>
</dbReference>
<dbReference type="InterPro" id="IPR012340">
    <property type="entry name" value="NA-bd_OB-fold"/>
</dbReference>
<evidence type="ECO:0000256" key="2">
    <source>
        <dbReference type="ARBA" id="ARBA00012551"/>
    </source>
</evidence>
<keyword evidence="3" id="KW-0235">DNA replication</keyword>
<sequence>MSKAEQKVGQHRLMRKPKKGNSGISAWLKGDGQGGQIRGKDFIEVPLTVEIEGADRMEVAMKSKFVRRYWSLEEEFTKVIEKGVALGHIVTSKDMKRGGRLDSQVDSEQDQQNDVLRIANSSWNLEEEVTKYTYDIIINCSSLFLRKYSFGPPASKPRFADKQIVRLQETPDDFLEGVTPHTVSLLMHDKLVDAGKPRDRVELFGGNALKLPSSAGFRGDINILLVGDPGTSKSQLLQYIHKLSACDIHTSGKGSSAVGLTAYVARDPETTLESGALVLSDRGICCIDEFDKMSDNARSMLLEVMEQQTVSLAKAGIIASLNARTSVLACANPSGSHYL</sequence>
<protein>
    <recommendedName>
        <fullName evidence="2">DNA helicase</fullName>
        <ecNumber evidence="2">3.6.4.12</ecNumber>
    </recommendedName>
</protein>
<dbReference type="EC" id="3.6.4.12" evidence="2"/>
<feature type="compositionally biased region" description="Basic residues" evidence="8">
    <location>
        <begin position="9"/>
        <end position="19"/>
    </location>
</feature>
<dbReference type="GO" id="GO:0000727">
    <property type="term" value="P:double-strand break repair via break-induced replication"/>
    <property type="evidence" value="ECO:0007669"/>
    <property type="project" value="TreeGrafter"/>
</dbReference>
<evidence type="ECO:0000256" key="6">
    <source>
        <dbReference type="ARBA" id="ARBA00047995"/>
    </source>
</evidence>
<evidence type="ECO:0000313" key="11">
    <source>
        <dbReference type="Proteomes" id="UP001168877"/>
    </source>
</evidence>
<dbReference type="PANTHER" id="PTHR11630">
    <property type="entry name" value="DNA REPLICATION LICENSING FACTOR MCM FAMILY MEMBER"/>
    <property type="match status" value="1"/>
</dbReference>
<reference evidence="10" key="1">
    <citation type="journal article" date="2022" name="Plant J.">
        <title>Strategies of tolerance reflected in two North American maple genomes.</title>
        <authorList>
            <person name="McEvoy S.L."/>
            <person name="Sezen U.U."/>
            <person name="Trouern-Trend A."/>
            <person name="McMahon S.M."/>
            <person name="Schaberg P.G."/>
            <person name="Yang J."/>
            <person name="Wegrzyn J.L."/>
            <person name="Swenson N.G."/>
        </authorList>
    </citation>
    <scope>NUCLEOTIDE SEQUENCE</scope>
    <source>
        <strain evidence="10">NS2018</strain>
    </source>
</reference>
<dbReference type="PROSITE" id="PS00847">
    <property type="entry name" value="MCM_1"/>
    <property type="match status" value="1"/>
</dbReference>
<feature type="region of interest" description="Disordered" evidence="8">
    <location>
        <begin position="1"/>
        <end position="30"/>
    </location>
</feature>
<dbReference type="SUPFAM" id="SSF50249">
    <property type="entry name" value="Nucleic acid-binding proteins"/>
    <property type="match status" value="1"/>
</dbReference>
<reference evidence="10" key="2">
    <citation type="submission" date="2023-06" db="EMBL/GenBank/DDBJ databases">
        <authorList>
            <person name="Swenson N.G."/>
            <person name="Wegrzyn J.L."/>
            <person name="Mcevoy S.L."/>
        </authorList>
    </citation>
    <scope>NUCLEOTIDE SEQUENCE</scope>
    <source>
        <strain evidence="10">NS2018</strain>
        <tissue evidence="10">Leaf</tissue>
    </source>
</reference>
<keyword evidence="11" id="KW-1185">Reference proteome</keyword>
<evidence type="ECO:0000256" key="4">
    <source>
        <dbReference type="ARBA" id="ARBA00022741"/>
    </source>
</evidence>
<dbReference type="SMART" id="SM00350">
    <property type="entry name" value="MCM"/>
    <property type="match status" value="1"/>
</dbReference>
<evidence type="ECO:0000256" key="3">
    <source>
        <dbReference type="ARBA" id="ARBA00022705"/>
    </source>
</evidence>
<dbReference type="PROSITE" id="PS50051">
    <property type="entry name" value="MCM_2"/>
    <property type="match status" value="1"/>
</dbReference>